<dbReference type="EMBL" id="CAJOBD010004653">
    <property type="protein sequence ID" value="CAF4003295.1"/>
    <property type="molecule type" value="Genomic_DNA"/>
</dbReference>
<dbReference type="Proteomes" id="UP000663836">
    <property type="component" value="Unassembled WGS sequence"/>
</dbReference>
<dbReference type="EMBL" id="CAJNOU010002838">
    <property type="protein sequence ID" value="CAF1352971.1"/>
    <property type="molecule type" value="Genomic_DNA"/>
</dbReference>
<dbReference type="Proteomes" id="UP000663874">
    <property type="component" value="Unassembled WGS sequence"/>
</dbReference>
<dbReference type="OrthoDB" id="10037503at2759"/>
<dbReference type="AlphaFoldDB" id="A0A815GLK3"/>
<feature type="region of interest" description="Disordered" evidence="1">
    <location>
        <begin position="1"/>
        <end position="48"/>
    </location>
</feature>
<evidence type="ECO:0000259" key="2">
    <source>
        <dbReference type="SMART" id="SM00860"/>
    </source>
</evidence>
<evidence type="ECO:0000313" key="8">
    <source>
        <dbReference type="EMBL" id="CAF4003295.1"/>
    </source>
</evidence>
<organism evidence="4 9">
    <name type="scientific">Rotaria sordida</name>
    <dbReference type="NCBI Taxonomy" id="392033"/>
    <lineage>
        <taxon>Eukaryota</taxon>
        <taxon>Metazoa</taxon>
        <taxon>Spiralia</taxon>
        <taxon>Gnathifera</taxon>
        <taxon>Rotifera</taxon>
        <taxon>Eurotatoria</taxon>
        <taxon>Bdelloidea</taxon>
        <taxon>Philodinida</taxon>
        <taxon>Philodinidae</taxon>
        <taxon>Rotaria</taxon>
    </lineage>
</organism>
<proteinExistence type="predicted"/>
<gene>
    <name evidence="6" type="ORF">FNK824_LOCUS21602</name>
    <name evidence="8" type="ORF">JBS370_LOCUS26404</name>
    <name evidence="7" type="ORF">OTI717_LOCUS25776</name>
    <name evidence="3" type="ORF">RFH988_LOCUS28042</name>
    <name evidence="5" type="ORF">SEV965_LOCUS28965</name>
    <name evidence="4" type="ORF">ZHD862_LOCUS30019</name>
</gene>
<dbReference type="Proteomes" id="UP000663882">
    <property type="component" value="Unassembled WGS sequence"/>
</dbReference>
<dbReference type="InterPro" id="IPR037883">
    <property type="entry name" value="Knr4/Smi1-like_sf"/>
</dbReference>
<name>A0A815GLK3_9BILA</name>
<reference evidence="4" key="1">
    <citation type="submission" date="2021-02" db="EMBL/GenBank/DDBJ databases">
        <authorList>
            <person name="Nowell W R."/>
        </authorList>
    </citation>
    <scope>NUCLEOTIDE SEQUENCE</scope>
</reference>
<dbReference type="Proteomes" id="UP000663823">
    <property type="component" value="Unassembled WGS sequence"/>
</dbReference>
<protein>
    <recommendedName>
        <fullName evidence="2">Knr4/Smi1-like domain-containing protein</fullName>
    </recommendedName>
</protein>
<dbReference type="Proteomes" id="UP000663864">
    <property type="component" value="Unassembled WGS sequence"/>
</dbReference>
<dbReference type="Gene3D" id="3.40.1580.10">
    <property type="entry name" value="SMI1/KNR4-like"/>
    <property type="match status" value="1"/>
</dbReference>
<dbReference type="EMBL" id="CAJOBE010004191">
    <property type="protein sequence ID" value="CAF3920712.1"/>
    <property type="molecule type" value="Genomic_DNA"/>
</dbReference>
<evidence type="ECO:0000313" key="7">
    <source>
        <dbReference type="EMBL" id="CAF3939291.1"/>
    </source>
</evidence>
<evidence type="ECO:0000313" key="5">
    <source>
        <dbReference type="EMBL" id="CAF1352971.1"/>
    </source>
</evidence>
<dbReference type="Proteomes" id="UP000663889">
    <property type="component" value="Unassembled WGS sequence"/>
</dbReference>
<evidence type="ECO:0000256" key="1">
    <source>
        <dbReference type="SAM" id="MobiDB-lite"/>
    </source>
</evidence>
<evidence type="ECO:0000313" key="9">
    <source>
        <dbReference type="Proteomes" id="UP000663864"/>
    </source>
</evidence>
<dbReference type="Pfam" id="PF09346">
    <property type="entry name" value="SMI1_KNR4"/>
    <property type="match status" value="1"/>
</dbReference>
<dbReference type="EMBL" id="CAJNOT010002744">
    <property type="protein sequence ID" value="CAF1340478.1"/>
    <property type="molecule type" value="Genomic_DNA"/>
</dbReference>
<sequence>MPPKRKHASSTTTTKSSSAKKKLNRPKNSSRTTAETVDEQASSSDNNEELKHLTLLESGHVDFIYSDNGNEKRPIYMILTPTNTGSSSEASVTHQNTINVVGQVAVGQYLKSRLSQLTHSKEYEQLWKKLNAHFKSNSKYQNSYIPGVSEYEIQEAERRLGGIILPKDIKQAIRIHNGRLKQGFGLSYRSPTTDLLPLAEWHPYENEEWCNDLFEQLVDDDDNKIGEGLMKDDLREHLKVYNDKKTVKSKEFREMKSELLVIGEGMDDYVEQYLLGLRTGTIYLQILNLPEWMKIGTFKDWVQYALENNNFEEEENEKSEEEEEDND</sequence>
<feature type="compositionally biased region" description="Polar residues" evidence="1">
    <location>
        <begin position="26"/>
        <end position="45"/>
    </location>
</feature>
<dbReference type="EMBL" id="CAJOAX010005207">
    <property type="protein sequence ID" value="CAF3939291.1"/>
    <property type="molecule type" value="Genomic_DNA"/>
</dbReference>
<feature type="domain" description="Knr4/Smi1-like" evidence="2">
    <location>
        <begin position="147"/>
        <end position="272"/>
    </location>
</feature>
<accession>A0A815GLK3</accession>
<evidence type="ECO:0000313" key="6">
    <source>
        <dbReference type="EMBL" id="CAF3920712.1"/>
    </source>
</evidence>
<comment type="caution">
    <text evidence="4">The sequence shown here is derived from an EMBL/GenBank/DDBJ whole genome shotgun (WGS) entry which is preliminary data.</text>
</comment>
<evidence type="ECO:0000313" key="3">
    <source>
        <dbReference type="EMBL" id="CAF1268144.1"/>
    </source>
</evidence>
<dbReference type="SMART" id="SM00860">
    <property type="entry name" value="SMI1_KNR4"/>
    <property type="match status" value="1"/>
</dbReference>
<dbReference type="InterPro" id="IPR018958">
    <property type="entry name" value="Knr4/Smi1-like_dom"/>
</dbReference>
<evidence type="ECO:0000313" key="4">
    <source>
        <dbReference type="EMBL" id="CAF1340478.1"/>
    </source>
</evidence>
<dbReference type="EMBL" id="CAJNOO010002438">
    <property type="protein sequence ID" value="CAF1268144.1"/>
    <property type="molecule type" value="Genomic_DNA"/>
</dbReference>